<dbReference type="InterPro" id="IPR003593">
    <property type="entry name" value="AAA+_ATPase"/>
</dbReference>
<reference evidence="8 9" key="1">
    <citation type="submission" date="2016-10" db="EMBL/GenBank/DDBJ databases">
        <authorList>
            <person name="de Groot N.N."/>
        </authorList>
    </citation>
    <scope>NUCLEOTIDE SEQUENCE [LARGE SCALE GENOMIC DNA]</scope>
    <source>
        <strain evidence="9">P4-7,KCTC 19426,CECT 7604</strain>
    </source>
</reference>
<dbReference type="PANTHER" id="PTHR42711">
    <property type="entry name" value="ABC TRANSPORTER ATP-BINDING PROTEIN"/>
    <property type="match status" value="1"/>
</dbReference>
<evidence type="ECO:0000256" key="2">
    <source>
        <dbReference type="ARBA" id="ARBA00005417"/>
    </source>
</evidence>
<evidence type="ECO:0000256" key="4">
    <source>
        <dbReference type="ARBA" id="ARBA00022741"/>
    </source>
</evidence>
<dbReference type="GO" id="GO:0005524">
    <property type="term" value="F:ATP binding"/>
    <property type="evidence" value="ECO:0007669"/>
    <property type="project" value="UniProtKB-KW"/>
</dbReference>
<dbReference type="InterPro" id="IPR003439">
    <property type="entry name" value="ABC_transporter-like_ATP-bd"/>
</dbReference>
<keyword evidence="5 8" id="KW-0067">ATP-binding</keyword>
<dbReference type="Proteomes" id="UP000198741">
    <property type="component" value="Chromosome I"/>
</dbReference>
<accession>A0A1H0QX78</accession>
<dbReference type="SMART" id="SM00382">
    <property type="entry name" value="AAA"/>
    <property type="match status" value="1"/>
</dbReference>
<evidence type="ECO:0000313" key="8">
    <source>
        <dbReference type="EMBL" id="SDP21891.1"/>
    </source>
</evidence>
<evidence type="ECO:0000256" key="5">
    <source>
        <dbReference type="ARBA" id="ARBA00022840"/>
    </source>
</evidence>
<dbReference type="PANTHER" id="PTHR42711:SF5">
    <property type="entry name" value="ABC TRANSPORTER ATP-BINDING PROTEIN NATA"/>
    <property type="match status" value="1"/>
</dbReference>
<gene>
    <name evidence="8" type="ORF">SAMN04515671_3296</name>
</gene>
<evidence type="ECO:0000256" key="3">
    <source>
        <dbReference type="ARBA" id="ARBA00022448"/>
    </source>
</evidence>
<evidence type="ECO:0000256" key="6">
    <source>
        <dbReference type="ARBA" id="ARBA00023251"/>
    </source>
</evidence>
<keyword evidence="9" id="KW-1185">Reference proteome</keyword>
<dbReference type="OrthoDB" id="3452254at2"/>
<dbReference type="InterPro" id="IPR017871">
    <property type="entry name" value="ABC_transporter-like_CS"/>
</dbReference>
<comment type="subcellular location">
    <subcellularLocation>
        <location evidence="1">Cell membrane</location>
        <topology evidence="1">Peripheral membrane protein</topology>
    </subcellularLocation>
</comment>
<proteinExistence type="inferred from homology"/>
<dbReference type="AlphaFoldDB" id="A0A1H0QX78"/>
<dbReference type="GO" id="GO:0046677">
    <property type="term" value="P:response to antibiotic"/>
    <property type="evidence" value="ECO:0007669"/>
    <property type="project" value="UniProtKB-KW"/>
</dbReference>
<dbReference type="STRING" id="1090615.SAMN04515671_3296"/>
<dbReference type="EMBL" id="LT629710">
    <property type="protein sequence ID" value="SDP21891.1"/>
    <property type="molecule type" value="Genomic_DNA"/>
</dbReference>
<evidence type="ECO:0000256" key="1">
    <source>
        <dbReference type="ARBA" id="ARBA00004202"/>
    </source>
</evidence>
<keyword evidence="6" id="KW-0046">Antibiotic resistance</keyword>
<keyword evidence="4" id="KW-0547">Nucleotide-binding</keyword>
<evidence type="ECO:0000259" key="7">
    <source>
        <dbReference type="PROSITE" id="PS50893"/>
    </source>
</evidence>
<feature type="domain" description="ABC transporter" evidence="7">
    <location>
        <begin position="7"/>
        <end position="232"/>
    </location>
</feature>
<dbReference type="GO" id="GO:0005886">
    <property type="term" value="C:plasma membrane"/>
    <property type="evidence" value="ECO:0007669"/>
    <property type="project" value="UniProtKB-SubCell"/>
</dbReference>
<dbReference type="InterPro" id="IPR027417">
    <property type="entry name" value="P-loop_NTPase"/>
</dbReference>
<dbReference type="PROSITE" id="PS50893">
    <property type="entry name" value="ABC_TRANSPORTER_2"/>
    <property type="match status" value="1"/>
</dbReference>
<sequence length="303" mass="32902">MGDEAVVRTAALSKSFKGTVALRDVDLTIERGEIFGYLGPNGAGKTTTLRLLMGMLRPTSGRATVLGQDAWQHAVDVHRRVGYLPGEPALYGKLTGHQHVSYFGHLRRDPDNKSAARLAARLDLELDRPARELSKGNRQKLALVLAMMSGPELLILDEPTSGLDPIVQQEFHTLLREHTEAGGSVLLSSHVLGEVQRVADRIGVVRAGRLIAVERMADLRVKSLHHVAARFTDEVGAEEFSSVDGVRDLVVAGPAMTCMATQSALDGLLRQVTRHRVVDLDCAEADLEETFLAYYGGGDHDAT</sequence>
<dbReference type="InterPro" id="IPR050763">
    <property type="entry name" value="ABC_transporter_ATP-binding"/>
</dbReference>
<dbReference type="Gene3D" id="3.40.50.300">
    <property type="entry name" value="P-loop containing nucleotide triphosphate hydrolases"/>
    <property type="match status" value="1"/>
</dbReference>
<organism evidence="8 9">
    <name type="scientific">Nakamurella panacisegetis</name>
    <dbReference type="NCBI Taxonomy" id="1090615"/>
    <lineage>
        <taxon>Bacteria</taxon>
        <taxon>Bacillati</taxon>
        <taxon>Actinomycetota</taxon>
        <taxon>Actinomycetes</taxon>
        <taxon>Nakamurellales</taxon>
        <taxon>Nakamurellaceae</taxon>
        <taxon>Nakamurella</taxon>
    </lineage>
</organism>
<protein>
    <submittedName>
        <fullName evidence="8">ABC-2 type transport system ATP-binding protein</fullName>
    </submittedName>
</protein>
<comment type="similarity">
    <text evidence="2">Belongs to the ABC transporter superfamily.</text>
</comment>
<dbReference type="PROSITE" id="PS00211">
    <property type="entry name" value="ABC_TRANSPORTER_1"/>
    <property type="match status" value="1"/>
</dbReference>
<dbReference type="GO" id="GO:0016887">
    <property type="term" value="F:ATP hydrolysis activity"/>
    <property type="evidence" value="ECO:0007669"/>
    <property type="project" value="InterPro"/>
</dbReference>
<dbReference type="RefSeq" id="WP_090477616.1">
    <property type="nucleotide sequence ID" value="NZ_LT629710.1"/>
</dbReference>
<dbReference type="CDD" id="cd03230">
    <property type="entry name" value="ABC_DR_subfamily_A"/>
    <property type="match status" value="1"/>
</dbReference>
<dbReference type="Pfam" id="PF00005">
    <property type="entry name" value="ABC_tran"/>
    <property type="match status" value="1"/>
</dbReference>
<evidence type="ECO:0000313" key="9">
    <source>
        <dbReference type="Proteomes" id="UP000198741"/>
    </source>
</evidence>
<keyword evidence="3" id="KW-0813">Transport</keyword>
<name>A0A1H0QX78_9ACTN</name>
<dbReference type="SUPFAM" id="SSF52540">
    <property type="entry name" value="P-loop containing nucleoside triphosphate hydrolases"/>
    <property type="match status" value="1"/>
</dbReference>